<dbReference type="GO" id="GO:0055085">
    <property type="term" value="P:transmembrane transport"/>
    <property type="evidence" value="ECO:0007669"/>
    <property type="project" value="InterPro"/>
</dbReference>
<keyword evidence="7 9" id="KW-1133">Transmembrane helix</keyword>
<reference evidence="10 11" key="1">
    <citation type="submission" date="2011-11" db="EMBL/GenBank/DDBJ databases">
        <authorList>
            <person name="Weinstock G."/>
            <person name="Sodergren E."/>
            <person name="Clifton S."/>
            <person name="Fulton L."/>
            <person name="Fulton B."/>
            <person name="Courtney L."/>
            <person name="Fronick C."/>
            <person name="Harrison M."/>
            <person name="Strong C."/>
            <person name="Farmer C."/>
            <person name="Delahaunty K."/>
            <person name="Markovic C."/>
            <person name="Hall O."/>
            <person name="Minx P."/>
            <person name="Tomlinson C."/>
            <person name="Mitreva M."/>
            <person name="Hou S."/>
            <person name="Chen J."/>
            <person name="Wollam A."/>
            <person name="Pepin K.H."/>
            <person name="Johnson M."/>
            <person name="Bhonagiri V."/>
            <person name="Zhang X."/>
            <person name="Suruliraj S."/>
            <person name="Warren W."/>
            <person name="Chinwalla A."/>
            <person name="Mardis E.R."/>
            <person name="Wilson R.K."/>
        </authorList>
    </citation>
    <scope>NUCLEOTIDE SEQUENCE [LARGE SCALE GENOMIC DNA]</scope>
    <source>
        <strain evidence="10 11">YIT 11816</strain>
    </source>
</reference>
<evidence type="ECO:0000256" key="8">
    <source>
        <dbReference type="ARBA" id="ARBA00023136"/>
    </source>
</evidence>
<dbReference type="STRING" id="762967.HMPREF9440_02005"/>
<feature type="transmembrane region" description="Helical" evidence="9">
    <location>
        <begin position="15"/>
        <end position="39"/>
    </location>
</feature>
<dbReference type="NCBIfam" id="TIGR04407">
    <property type="entry name" value="LptF_YjgP"/>
    <property type="match status" value="1"/>
</dbReference>
<dbReference type="PANTHER" id="PTHR33529">
    <property type="entry name" value="SLR0882 PROTEIN-RELATED"/>
    <property type="match status" value="1"/>
</dbReference>
<evidence type="ECO:0000313" key="10">
    <source>
        <dbReference type="EMBL" id="EHY30621.1"/>
    </source>
</evidence>
<dbReference type="HOGENOM" id="CLU_028799_0_0_4"/>
<evidence type="ECO:0000256" key="6">
    <source>
        <dbReference type="ARBA" id="ARBA00022692"/>
    </source>
</evidence>
<sequence>MILKRSFISELTNSAGGAFTVMFTIVLAVGMVQVLNLAAGGRIGSATVLEMIVYQVLGNLAPLISLTGFVAVLMTMMRWWQDNEMVVWYSSGGRSLLSWIDPTLRFIIPIAVLVGALSLVVTPWAKAQSELIRAEFKQRDEVNALAPGKFIESMGGRRVFFIESLGDRENEVGRVFLAEQNGDKEVVVNAAGGSIEVNREGDRYVVLHDGRRYETNRQTAETRVVEFDNYGMRLDIKVDTQLRASRLVSQPLPLLLADPTAEHQGELAWRLSWPLVTLNLALLALPLSCTAPRAGRSLNLIIAALSFILYLNGISIMQTWIEQERVGLWKAFIGIHSAVFILAVILFIRRVYMQRWLPAPAAQAVNRLRLRFHRRREGGR</sequence>
<dbReference type="InterPro" id="IPR030922">
    <property type="entry name" value="LptF"/>
</dbReference>
<dbReference type="OrthoDB" id="9778062at2"/>
<keyword evidence="6 9" id="KW-0812">Transmembrane</keyword>
<dbReference type="PANTHER" id="PTHR33529:SF7">
    <property type="entry name" value="LIPOPOLYSACCHARIDE EXPORT SYSTEM PERMEASE PROTEIN LPTF"/>
    <property type="match status" value="1"/>
</dbReference>
<keyword evidence="4" id="KW-1003">Cell membrane</keyword>
<evidence type="ECO:0000256" key="9">
    <source>
        <dbReference type="SAM" id="Phobius"/>
    </source>
</evidence>
<dbReference type="Pfam" id="PF03739">
    <property type="entry name" value="LptF_LptG"/>
    <property type="match status" value="1"/>
</dbReference>
<gene>
    <name evidence="10" type="ORF">HMPREF9440_02005</name>
</gene>
<organism evidence="10 11">
    <name type="scientific">Sutterella parvirubra YIT 11816</name>
    <dbReference type="NCBI Taxonomy" id="762967"/>
    <lineage>
        <taxon>Bacteria</taxon>
        <taxon>Pseudomonadati</taxon>
        <taxon>Pseudomonadota</taxon>
        <taxon>Betaproteobacteria</taxon>
        <taxon>Burkholderiales</taxon>
        <taxon>Sutterellaceae</taxon>
        <taxon>Sutterella</taxon>
    </lineage>
</organism>
<evidence type="ECO:0000256" key="7">
    <source>
        <dbReference type="ARBA" id="ARBA00022989"/>
    </source>
</evidence>
<comment type="subcellular location">
    <subcellularLocation>
        <location evidence="1">Cell inner membrane</location>
        <topology evidence="1">Multi-pass membrane protein</topology>
    </subcellularLocation>
</comment>
<dbReference type="Proteomes" id="UP000004956">
    <property type="component" value="Unassembled WGS sequence"/>
</dbReference>
<evidence type="ECO:0000256" key="1">
    <source>
        <dbReference type="ARBA" id="ARBA00004429"/>
    </source>
</evidence>
<feature type="transmembrane region" description="Helical" evidence="9">
    <location>
        <begin position="106"/>
        <end position="125"/>
    </location>
</feature>
<protein>
    <recommendedName>
        <fullName evidence="2">Lipopolysaccharide export system permease protein LptF</fullName>
    </recommendedName>
</protein>
<keyword evidence="11" id="KW-1185">Reference proteome</keyword>
<dbReference type="RefSeq" id="WP_008543214.1">
    <property type="nucleotide sequence ID" value="NZ_JH605004.1"/>
</dbReference>
<dbReference type="PATRIC" id="fig|762967.3.peg.1580"/>
<evidence type="ECO:0000256" key="3">
    <source>
        <dbReference type="ARBA" id="ARBA00022448"/>
    </source>
</evidence>
<dbReference type="GO" id="GO:0015920">
    <property type="term" value="P:lipopolysaccharide transport"/>
    <property type="evidence" value="ECO:0007669"/>
    <property type="project" value="TreeGrafter"/>
</dbReference>
<keyword evidence="3" id="KW-0813">Transport</keyword>
<keyword evidence="5" id="KW-0997">Cell inner membrane</keyword>
<dbReference type="InterPro" id="IPR005495">
    <property type="entry name" value="LptG/LptF_permease"/>
</dbReference>
<dbReference type="GO" id="GO:0043190">
    <property type="term" value="C:ATP-binding cassette (ABC) transporter complex"/>
    <property type="evidence" value="ECO:0007669"/>
    <property type="project" value="InterPro"/>
</dbReference>
<evidence type="ECO:0000256" key="5">
    <source>
        <dbReference type="ARBA" id="ARBA00022519"/>
    </source>
</evidence>
<evidence type="ECO:0000313" key="11">
    <source>
        <dbReference type="Proteomes" id="UP000004956"/>
    </source>
</evidence>
<keyword evidence="8 9" id="KW-0472">Membrane</keyword>
<feature type="transmembrane region" description="Helical" evidence="9">
    <location>
        <begin position="60"/>
        <end position="80"/>
    </location>
</feature>
<name>H3KGX2_9BURK</name>
<evidence type="ECO:0000256" key="2">
    <source>
        <dbReference type="ARBA" id="ARBA00014213"/>
    </source>
</evidence>
<accession>H3KGX2</accession>
<dbReference type="EMBL" id="AFBQ01000301">
    <property type="protein sequence ID" value="EHY30621.1"/>
    <property type="molecule type" value="Genomic_DNA"/>
</dbReference>
<feature type="transmembrane region" description="Helical" evidence="9">
    <location>
        <begin position="327"/>
        <end position="348"/>
    </location>
</feature>
<proteinExistence type="predicted"/>
<feature type="transmembrane region" description="Helical" evidence="9">
    <location>
        <begin position="300"/>
        <end position="321"/>
    </location>
</feature>
<dbReference type="AlphaFoldDB" id="H3KGX2"/>
<comment type="caution">
    <text evidence="10">The sequence shown here is derived from an EMBL/GenBank/DDBJ whole genome shotgun (WGS) entry which is preliminary data.</text>
</comment>
<evidence type="ECO:0000256" key="4">
    <source>
        <dbReference type="ARBA" id="ARBA00022475"/>
    </source>
</evidence>